<gene>
    <name evidence="3" type="ORF">BS1321_24565</name>
</gene>
<dbReference type="InterPro" id="IPR029044">
    <property type="entry name" value="Nucleotide-diphossugar_trans"/>
</dbReference>
<protein>
    <submittedName>
        <fullName evidence="3">Glycosyl transferase family 2</fullName>
    </submittedName>
</protein>
<dbReference type="SUPFAM" id="SSF53448">
    <property type="entry name" value="Nucleotide-diphospho-sugar transferases"/>
    <property type="match status" value="1"/>
</dbReference>
<feature type="domain" description="Glycosyltransferase 2-like" evidence="2">
    <location>
        <begin position="11"/>
        <end position="175"/>
    </location>
</feature>
<evidence type="ECO:0000313" key="3">
    <source>
        <dbReference type="EMBL" id="ASS96799.1"/>
    </source>
</evidence>
<accession>A0A223ENH1</accession>
<reference evidence="3 4" key="1">
    <citation type="submission" date="2016-10" db="EMBL/GenBank/DDBJ databases">
        <title>The whole genome sequencing and assembly of Bacillus simplex DSM 1321 strain.</title>
        <authorList>
            <person name="Park M.-K."/>
            <person name="Lee Y.-J."/>
            <person name="Yi H."/>
            <person name="Bahn Y.-S."/>
            <person name="Kim J.F."/>
            <person name="Lee D.-W."/>
        </authorList>
    </citation>
    <scope>NUCLEOTIDE SEQUENCE [LARGE SCALE GENOMIC DNA]</scope>
    <source>
        <strain evidence="3 4">DSM 1321</strain>
    </source>
</reference>
<dbReference type="InterPro" id="IPR001173">
    <property type="entry name" value="Glyco_trans_2-like"/>
</dbReference>
<sequence>MNQVKTHPLISIIFPAKNEGENVKNTLDSLFSVETHYSFEVIIINDGSSDNCCDFLNTYKHANQVKLFQTEGIGAANARNLGATKASGEFLIFCDAHLQFEDLWIDHIVDPLLTGKSDAVTPAIASFGNSDFIGYGMTLKSNLRIRWNSKQNGLFETAVLPGGCFIISKKVFEDVGGFETGFKTWGHEDVELSIKLWLFGFRCHVLPDVKIIHLFRKAHPYEVSYDEVYYNLLRMAFSHFNTHRIQKCKKLMIHIKANPIESQVILDGVKKQRRAYFQKRKYDDDWYFAKFNIDF</sequence>
<evidence type="ECO:0000256" key="1">
    <source>
        <dbReference type="ARBA" id="ARBA00023157"/>
    </source>
</evidence>
<dbReference type="EMBL" id="CP017704">
    <property type="protein sequence ID" value="ASS96799.1"/>
    <property type="molecule type" value="Genomic_DNA"/>
</dbReference>
<proteinExistence type="predicted"/>
<dbReference type="GO" id="GO:0004653">
    <property type="term" value="F:polypeptide N-acetylgalactosaminyltransferase activity"/>
    <property type="evidence" value="ECO:0007669"/>
    <property type="project" value="TreeGrafter"/>
</dbReference>
<organism evidence="3 4">
    <name type="scientific">Peribacillus simplex NBRC 15720 = DSM 1321</name>
    <dbReference type="NCBI Taxonomy" id="1349754"/>
    <lineage>
        <taxon>Bacteria</taxon>
        <taxon>Bacillati</taxon>
        <taxon>Bacillota</taxon>
        <taxon>Bacilli</taxon>
        <taxon>Bacillales</taxon>
        <taxon>Bacillaceae</taxon>
        <taxon>Peribacillus</taxon>
    </lineage>
</organism>
<dbReference type="AlphaFoldDB" id="A0A223ENH1"/>
<evidence type="ECO:0000313" key="4">
    <source>
        <dbReference type="Proteomes" id="UP000214618"/>
    </source>
</evidence>
<dbReference type="Proteomes" id="UP000214618">
    <property type="component" value="Chromosome"/>
</dbReference>
<dbReference type="Gene3D" id="3.90.550.10">
    <property type="entry name" value="Spore Coat Polysaccharide Biosynthesis Protein SpsA, Chain A"/>
    <property type="match status" value="1"/>
</dbReference>
<keyword evidence="3" id="KW-0808">Transferase</keyword>
<dbReference type="Pfam" id="PF00535">
    <property type="entry name" value="Glycos_transf_2"/>
    <property type="match status" value="1"/>
</dbReference>
<keyword evidence="1" id="KW-1015">Disulfide bond</keyword>
<dbReference type="PANTHER" id="PTHR11675">
    <property type="entry name" value="N-ACETYLGALACTOSAMINYLTRANSFERASE"/>
    <property type="match status" value="1"/>
</dbReference>
<dbReference type="GO" id="GO:0006493">
    <property type="term" value="P:protein O-linked glycosylation"/>
    <property type="evidence" value="ECO:0007669"/>
    <property type="project" value="TreeGrafter"/>
</dbReference>
<name>A0A223ENH1_9BACI</name>
<dbReference type="PANTHER" id="PTHR11675:SF126">
    <property type="entry name" value="RICIN B LECTIN DOMAIN-CONTAINING PROTEIN"/>
    <property type="match status" value="1"/>
</dbReference>
<evidence type="ECO:0000259" key="2">
    <source>
        <dbReference type="Pfam" id="PF00535"/>
    </source>
</evidence>